<reference evidence="1" key="1">
    <citation type="submission" date="2020-08" db="EMBL/GenBank/DDBJ databases">
        <title>Multicomponent nature underlies the extraordinary mechanical properties of spider dragline silk.</title>
        <authorList>
            <person name="Kono N."/>
            <person name="Nakamura H."/>
            <person name="Mori M."/>
            <person name="Yoshida Y."/>
            <person name="Ohtoshi R."/>
            <person name="Malay A.D."/>
            <person name="Moran D.A.P."/>
            <person name="Tomita M."/>
            <person name="Numata K."/>
            <person name="Arakawa K."/>
        </authorList>
    </citation>
    <scope>NUCLEOTIDE SEQUENCE</scope>
</reference>
<dbReference type="EMBL" id="BMAW01018810">
    <property type="protein sequence ID" value="GFT60291.1"/>
    <property type="molecule type" value="Genomic_DNA"/>
</dbReference>
<protein>
    <submittedName>
        <fullName evidence="1">Uncharacterized protein</fullName>
    </submittedName>
</protein>
<gene>
    <name evidence="1" type="ORF">NPIL_53531</name>
</gene>
<organism evidence="1 2">
    <name type="scientific">Nephila pilipes</name>
    <name type="common">Giant wood spider</name>
    <name type="synonym">Nephila maculata</name>
    <dbReference type="NCBI Taxonomy" id="299642"/>
    <lineage>
        <taxon>Eukaryota</taxon>
        <taxon>Metazoa</taxon>
        <taxon>Ecdysozoa</taxon>
        <taxon>Arthropoda</taxon>
        <taxon>Chelicerata</taxon>
        <taxon>Arachnida</taxon>
        <taxon>Araneae</taxon>
        <taxon>Araneomorphae</taxon>
        <taxon>Entelegynae</taxon>
        <taxon>Araneoidea</taxon>
        <taxon>Nephilidae</taxon>
        <taxon>Nephila</taxon>
    </lineage>
</organism>
<dbReference type="OrthoDB" id="10628144at2759"/>
<proteinExistence type="predicted"/>
<evidence type="ECO:0000313" key="2">
    <source>
        <dbReference type="Proteomes" id="UP000887013"/>
    </source>
</evidence>
<dbReference type="Proteomes" id="UP000887013">
    <property type="component" value="Unassembled WGS sequence"/>
</dbReference>
<name>A0A8X6TZP6_NEPPI</name>
<evidence type="ECO:0000313" key="1">
    <source>
        <dbReference type="EMBL" id="GFT60291.1"/>
    </source>
</evidence>
<sequence length="135" mass="15159">MGYANQTNLQGPIGNEFHSTARKKYIFMNRFSHLSEFSPTPPLPMPSINFECLPLFLFFSSPTPDTVSVSSCGGGREKIWPASFSCLCPSIGNVFIRRRCLSAFRFGCSFLFGEFYDGEHLWGAVCKSETKRSHP</sequence>
<dbReference type="AlphaFoldDB" id="A0A8X6TZP6"/>
<accession>A0A8X6TZP6</accession>
<keyword evidence="2" id="KW-1185">Reference proteome</keyword>
<comment type="caution">
    <text evidence="1">The sequence shown here is derived from an EMBL/GenBank/DDBJ whole genome shotgun (WGS) entry which is preliminary data.</text>
</comment>